<proteinExistence type="predicted"/>
<protein>
    <recommendedName>
        <fullName evidence="3">WXG100 family type VII secretion target</fullName>
    </recommendedName>
</protein>
<sequence length="88" mass="10321">MPLDPLNLAPLTDAQNRFRREFNDFARLWQETKQDWRDDRAVQFEREFLAPLGPSLSRFASTLAEFTETLRKSQAAINDTDQRSGELY</sequence>
<accession>A0A518I2M1</accession>
<name>A0A518I2M1_9BACT</name>
<dbReference type="KEGG" id="snep:Enr13x_72600"/>
<dbReference type="Gene3D" id="1.10.287.1060">
    <property type="entry name" value="ESAT-6-like"/>
    <property type="match status" value="1"/>
</dbReference>
<evidence type="ECO:0000313" key="1">
    <source>
        <dbReference type="EMBL" id="QDV47351.1"/>
    </source>
</evidence>
<gene>
    <name evidence="1" type="ORF">Enr13x_72600</name>
</gene>
<evidence type="ECO:0008006" key="3">
    <source>
        <dbReference type="Google" id="ProtNLM"/>
    </source>
</evidence>
<organism evidence="1 2">
    <name type="scientific">Stieleria neptunia</name>
    <dbReference type="NCBI Taxonomy" id="2527979"/>
    <lineage>
        <taxon>Bacteria</taxon>
        <taxon>Pseudomonadati</taxon>
        <taxon>Planctomycetota</taxon>
        <taxon>Planctomycetia</taxon>
        <taxon>Pirellulales</taxon>
        <taxon>Pirellulaceae</taxon>
        <taxon>Stieleria</taxon>
    </lineage>
</organism>
<keyword evidence="2" id="KW-1185">Reference proteome</keyword>
<dbReference type="Proteomes" id="UP000319004">
    <property type="component" value="Chromosome"/>
</dbReference>
<evidence type="ECO:0000313" key="2">
    <source>
        <dbReference type="Proteomes" id="UP000319004"/>
    </source>
</evidence>
<dbReference type="AlphaFoldDB" id="A0A518I2M1"/>
<dbReference type="OrthoDB" id="280891at2"/>
<dbReference type="EMBL" id="CP037423">
    <property type="protein sequence ID" value="QDV47351.1"/>
    <property type="molecule type" value="Genomic_DNA"/>
</dbReference>
<reference evidence="1 2" key="1">
    <citation type="submission" date="2019-03" db="EMBL/GenBank/DDBJ databases">
        <title>Deep-cultivation of Planctomycetes and their phenomic and genomic characterization uncovers novel biology.</title>
        <authorList>
            <person name="Wiegand S."/>
            <person name="Jogler M."/>
            <person name="Boedeker C."/>
            <person name="Pinto D."/>
            <person name="Vollmers J."/>
            <person name="Rivas-Marin E."/>
            <person name="Kohn T."/>
            <person name="Peeters S.H."/>
            <person name="Heuer A."/>
            <person name="Rast P."/>
            <person name="Oberbeckmann S."/>
            <person name="Bunk B."/>
            <person name="Jeske O."/>
            <person name="Meyerdierks A."/>
            <person name="Storesund J.E."/>
            <person name="Kallscheuer N."/>
            <person name="Luecker S."/>
            <person name="Lage O.M."/>
            <person name="Pohl T."/>
            <person name="Merkel B.J."/>
            <person name="Hornburger P."/>
            <person name="Mueller R.-W."/>
            <person name="Bruemmer F."/>
            <person name="Labrenz M."/>
            <person name="Spormann A.M."/>
            <person name="Op den Camp H."/>
            <person name="Overmann J."/>
            <person name="Amann R."/>
            <person name="Jetten M.S.M."/>
            <person name="Mascher T."/>
            <person name="Medema M.H."/>
            <person name="Devos D.P."/>
            <person name="Kaster A.-K."/>
            <person name="Ovreas L."/>
            <person name="Rohde M."/>
            <person name="Galperin M.Y."/>
            <person name="Jogler C."/>
        </authorList>
    </citation>
    <scope>NUCLEOTIDE SEQUENCE [LARGE SCALE GENOMIC DNA]</scope>
    <source>
        <strain evidence="1 2">Enr13</strain>
    </source>
</reference>
<dbReference type="RefSeq" id="WP_145391428.1">
    <property type="nucleotide sequence ID" value="NZ_CP037423.1"/>
</dbReference>